<dbReference type="Proteomes" id="UP000199698">
    <property type="component" value="Unassembled WGS sequence"/>
</dbReference>
<keyword evidence="1" id="KW-1133">Transmembrane helix</keyword>
<dbReference type="EMBL" id="FMBA01000022">
    <property type="protein sequence ID" value="SCC07900.1"/>
    <property type="molecule type" value="Genomic_DNA"/>
</dbReference>
<protein>
    <submittedName>
        <fullName evidence="2">Uncharacterized protein</fullName>
    </submittedName>
</protein>
<accession>A0A1C4BM57</accession>
<dbReference type="RefSeq" id="WP_091123294.1">
    <property type="nucleotide sequence ID" value="NZ_FMBA01000022.1"/>
</dbReference>
<feature type="transmembrane region" description="Helical" evidence="1">
    <location>
        <begin position="20"/>
        <end position="38"/>
    </location>
</feature>
<keyword evidence="1" id="KW-0472">Membrane</keyword>
<name>A0A1C4BM57_9GAMM</name>
<gene>
    <name evidence="2" type="ORF">GA0061080_102231</name>
</gene>
<dbReference type="AlphaFoldDB" id="A0A1C4BM57"/>
<sequence>MIKNIYKLIKSFFVSNKSYFLLGIFLIVGFGLLYQLGISHGKSMAKQEYIALEAKQAMDTLSQLIESTKQLTKTANDASYSLSQQIAERKLYDEQSNQALQDALNKTANDRSHCVFDDSILQFIDSARTNAAQATTHGFTSTTDGTMRITRKTKK</sequence>
<organism evidence="2 3">
    <name type="scientific">Gilliamella intestini</name>
    <dbReference type="NCBI Taxonomy" id="1798183"/>
    <lineage>
        <taxon>Bacteria</taxon>
        <taxon>Pseudomonadati</taxon>
        <taxon>Pseudomonadota</taxon>
        <taxon>Gammaproteobacteria</taxon>
        <taxon>Orbales</taxon>
        <taxon>Orbaceae</taxon>
        <taxon>Gilliamella</taxon>
    </lineage>
</organism>
<dbReference type="STRING" id="1798183.GA0061080_102231"/>
<keyword evidence="3" id="KW-1185">Reference proteome</keyword>
<keyword evidence="1" id="KW-0812">Transmembrane</keyword>
<reference evidence="3" key="1">
    <citation type="submission" date="2016-08" db="EMBL/GenBank/DDBJ databases">
        <authorList>
            <person name="Varghese N."/>
            <person name="Submissions Spin"/>
        </authorList>
    </citation>
    <scope>NUCLEOTIDE SEQUENCE [LARGE SCALE GENOMIC DNA]</scope>
    <source>
        <strain evidence="3">R-53144</strain>
    </source>
</reference>
<evidence type="ECO:0000313" key="3">
    <source>
        <dbReference type="Proteomes" id="UP000199698"/>
    </source>
</evidence>
<evidence type="ECO:0000313" key="2">
    <source>
        <dbReference type="EMBL" id="SCC07900.1"/>
    </source>
</evidence>
<evidence type="ECO:0000256" key="1">
    <source>
        <dbReference type="SAM" id="Phobius"/>
    </source>
</evidence>
<dbReference type="OrthoDB" id="7067404at2"/>
<proteinExistence type="predicted"/>